<keyword evidence="1" id="KW-0732">Signal</keyword>
<dbReference type="Proteomes" id="UP000500895">
    <property type="component" value="Chromosome"/>
</dbReference>
<dbReference type="AlphaFoldDB" id="A0A6G9A5H7"/>
<sequence>MKWLAGLPLALILLLMLTPDPAAAAEPFSVRCEGGVPVRPYFATFDVDTKTVVFETPPINVETNFGINAHSGEIISMNDGKIEFVLRVRPGRIDLTFHRNQKTMIWPGLEDPTFRPTLTHQCTVTPPRSILSFRVRDSIQHPISVRCEDTGYMYFTMDTTSKQALFERGEEARGFRGEVIDAGQDEVLLSINFDVPRRVVWSRSRQTITIEGIEGDAARPRTVMRCEEVPPRTMIELYRAPQR</sequence>
<feature type="chain" id="PRO_5026132064" evidence="1">
    <location>
        <begin position="25"/>
        <end position="243"/>
    </location>
</feature>
<dbReference type="RefSeq" id="WP_166468142.1">
    <property type="nucleotide sequence ID" value="NZ_CP050066.2"/>
</dbReference>
<gene>
    <name evidence="2" type="ORF">HAV00_16295</name>
</gene>
<organism evidence="2 3">
    <name type="scientific">Bradyrhizobium symbiodeficiens</name>
    <dbReference type="NCBI Taxonomy" id="1404367"/>
    <lineage>
        <taxon>Bacteria</taxon>
        <taxon>Pseudomonadati</taxon>
        <taxon>Pseudomonadota</taxon>
        <taxon>Alphaproteobacteria</taxon>
        <taxon>Hyphomicrobiales</taxon>
        <taxon>Nitrobacteraceae</taxon>
        <taxon>Bradyrhizobium</taxon>
    </lineage>
</organism>
<evidence type="ECO:0000313" key="2">
    <source>
        <dbReference type="EMBL" id="QIP07727.1"/>
    </source>
</evidence>
<accession>A0A6G9A5H7</accession>
<evidence type="ECO:0000256" key="1">
    <source>
        <dbReference type="SAM" id="SignalP"/>
    </source>
</evidence>
<reference evidence="2 3" key="1">
    <citation type="journal article" date="2020" name="Int. J. Syst. Evol. Microbiol.">
        <title>Description and complete genome sequences of Bradyrhizobium symbiodeficiens sp. nov., a non-symbiotic bacterium associated with legumes native to Canada.</title>
        <authorList>
            <person name="Bromfield E.S.P."/>
            <person name="Cloutier S."/>
            <person name="Nguyen H.D.T."/>
        </authorList>
    </citation>
    <scope>NUCLEOTIDE SEQUENCE [LARGE SCALE GENOMIC DNA]</scope>
    <source>
        <strain evidence="2 3">101S1MB</strain>
    </source>
</reference>
<evidence type="ECO:0000313" key="3">
    <source>
        <dbReference type="Proteomes" id="UP000500895"/>
    </source>
</evidence>
<name>A0A6G9A5H7_9BRAD</name>
<feature type="signal peptide" evidence="1">
    <location>
        <begin position="1"/>
        <end position="24"/>
    </location>
</feature>
<proteinExistence type="predicted"/>
<dbReference type="EMBL" id="CP050066">
    <property type="protein sequence ID" value="QIP07727.1"/>
    <property type="molecule type" value="Genomic_DNA"/>
</dbReference>
<protein>
    <submittedName>
        <fullName evidence="2">Uncharacterized protein</fullName>
    </submittedName>
</protein>